<protein>
    <submittedName>
        <fullName evidence="2">Retrovirus-related Pol polyprotein from transposon RE2</fullName>
    </submittedName>
</protein>
<dbReference type="SUPFAM" id="SSF56672">
    <property type="entry name" value="DNA/RNA polymerases"/>
    <property type="match status" value="1"/>
</dbReference>
<evidence type="ECO:0000259" key="1">
    <source>
        <dbReference type="Pfam" id="PF07727"/>
    </source>
</evidence>
<feature type="non-terminal residue" evidence="2">
    <location>
        <position position="1"/>
    </location>
</feature>
<organism evidence="2">
    <name type="scientific">Sesamum calycinum</name>
    <dbReference type="NCBI Taxonomy" id="2727403"/>
    <lineage>
        <taxon>Eukaryota</taxon>
        <taxon>Viridiplantae</taxon>
        <taxon>Streptophyta</taxon>
        <taxon>Embryophyta</taxon>
        <taxon>Tracheophyta</taxon>
        <taxon>Spermatophyta</taxon>
        <taxon>Magnoliopsida</taxon>
        <taxon>eudicotyledons</taxon>
        <taxon>Gunneridae</taxon>
        <taxon>Pentapetalae</taxon>
        <taxon>asterids</taxon>
        <taxon>lamiids</taxon>
        <taxon>Lamiales</taxon>
        <taxon>Pedaliaceae</taxon>
        <taxon>Sesamum</taxon>
    </lineage>
</organism>
<dbReference type="AlphaFoldDB" id="A0AAW2JF09"/>
<dbReference type="CDD" id="cd09272">
    <property type="entry name" value="RNase_HI_RT_Ty1"/>
    <property type="match status" value="1"/>
</dbReference>
<dbReference type="InterPro" id="IPR043502">
    <property type="entry name" value="DNA/RNA_pol_sf"/>
</dbReference>
<name>A0AAW2JF09_9LAMI</name>
<feature type="domain" description="Reverse transcriptase Ty1/copia-type" evidence="1">
    <location>
        <begin position="183"/>
        <end position="249"/>
    </location>
</feature>
<dbReference type="PANTHER" id="PTHR11439:SF470">
    <property type="entry name" value="CYSTEINE-RICH RLK (RECEPTOR-LIKE PROTEIN KINASE) 8"/>
    <property type="match status" value="1"/>
</dbReference>
<sequence length="551" mass="63478">TSEKLNRGDENYDKWIRVYSMRRDMANRTDIWCINYSLIASISQGPLSVVDYIPKLKYYGMNWFNTYTKDAHVTDLSYRATTVAEGITLSVRWSGTRGRDQKPEAFKKRDIIDKRSEFYTHCDKSGHMRETCFKLHDMKGVFGDTTSPAFFEAIRQELLKLMKGKMVQDPLQVNFAHTTDDFAAKGYTQIEDIDCVDSFSSIAKTVTVRLFLAIASSHSWPISQLDVNNVFLHGHLDEEVYMHPPEGDFSKLHSRCYLDRMLTLSLLHCYREFDLIMLAASCFLCLTYRHLIRRLLYLGFSRLDVSFVVQQLSQFLQHPREPHYDAAMHLLRYLKGTSTLGRFFTASTSLHLRAYSDSDWASCPDTRWSITGYCIFLGGALVSWKSRKATVSQSSAEAEYRIWPQLFASCCGSATFSRTLVLPLLAQSFFLCDNKAAIHITENPIFHERTKQLDIDCHLVHEQLKKGFLAPQYISRKDQLADLFTKFLSFPMFSKLEGGLKETVGLTSVLLFIHVLQSIKEEDAFIVFYLVCLLFSYSDFISRNTLLVYSF</sequence>
<gene>
    <name evidence="2" type="ORF">Scaly_3152900</name>
</gene>
<dbReference type="EMBL" id="JACGWM010001469">
    <property type="protein sequence ID" value="KAL0292791.1"/>
    <property type="molecule type" value="Genomic_DNA"/>
</dbReference>
<dbReference type="PANTHER" id="PTHR11439">
    <property type="entry name" value="GAG-POL-RELATED RETROTRANSPOSON"/>
    <property type="match status" value="1"/>
</dbReference>
<reference evidence="2" key="2">
    <citation type="journal article" date="2024" name="Plant">
        <title>Genomic evolution and insights into agronomic trait innovations of Sesamum species.</title>
        <authorList>
            <person name="Miao H."/>
            <person name="Wang L."/>
            <person name="Qu L."/>
            <person name="Liu H."/>
            <person name="Sun Y."/>
            <person name="Le M."/>
            <person name="Wang Q."/>
            <person name="Wei S."/>
            <person name="Zheng Y."/>
            <person name="Lin W."/>
            <person name="Duan Y."/>
            <person name="Cao H."/>
            <person name="Xiong S."/>
            <person name="Wang X."/>
            <person name="Wei L."/>
            <person name="Li C."/>
            <person name="Ma Q."/>
            <person name="Ju M."/>
            <person name="Zhao R."/>
            <person name="Li G."/>
            <person name="Mu C."/>
            <person name="Tian Q."/>
            <person name="Mei H."/>
            <person name="Zhang T."/>
            <person name="Gao T."/>
            <person name="Zhang H."/>
        </authorList>
    </citation>
    <scope>NUCLEOTIDE SEQUENCE</scope>
    <source>
        <strain evidence="2">KEN8</strain>
    </source>
</reference>
<accession>A0AAW2JF09</accession>
<evidence type="ECO:0000313" key="2">
    <source>
        <dbReference type="EMBL" id="KAL0292791.1"/>
    </source>
</evidence>
<dbReference type="Pfam" id="PF07727">
    <property type="entry name" value="RVT_2"/>
    <property type="match status" value="1"/>
</dbReference>
<reference evidence="2" key="1">
    <citation type="submission" date="2020-06" db="EMBL/GenBank/DDBJ databases">
        <authorList>
            <person name="Li T."/>
            <person name="Hu X."/>
            <person name="Zhang T."/>
            <person name="Song X."/>
            <person name="Zhang H."/>
            <person name="Dai N."/>
            <person name="Sheng W."/>
            <person name="Hou X."/>
            <person name="Wei L."/>
        </authorList>
    </citation>
    <scope>NUCLEOTIDE SEQUENCE</scope>
    <source>
        <strain evidence="2">KEN8</strain>
        <tissue evidence="2">Leaf</tissue>
    </source>
</reference>
<comment type="caution">
    <text evidence="2">The sequence shown here is derived from an EMBL/GenBank/DDBJ whole genome shotgun (WGS) entry which is preliminary data.</text>
</comment>
<proteinExistence type="predicted"/>
<dbReference type="InterPro" id="IPR013103">
    <property type="entry name" value="RVT_2"/>
</dbReference>